<dbReference type="InterPro" id="IPR000626">
    <property type="entry name" value="Ubiquitin-like_dom"/>
</dbReference>
<reference evidence="7" key="1">
    <citation type="submission" date="2020-05" db="EMBL/GenBank/DDBJ databases">
        <title>Mycena genomes resolve the evolution of fungal bioluminescence.</title>
        <authorList>
            <person name="Tsai I.J."/>
        </authorList>
    </citation>
    <scope>NUCLEOTIDE SEQUENCE</scope>
    <source>
        <strain evidence="7">CCC161011</strain>
    </source>
</reference>
<feature type="signal peptide" evidence="5">
    <location>
        <begin position="1"/>
        <end position="19"/>
    </location>
</feature>
<dbReference type="InterPro" id="IPR029058">
    <property type="entry name" value="AB_hydrolase_fold"/>
</dbReference>
<dbReference type="GO" id="GO:0043014">
    <property type="term" value="F:alpha-tubulin binding"/>
    <property type="evidence" value="ECO:0007669"/>
    <property type="project" value="InterPro"/>
</dbReference>
<dbReference type="GO" id="GO:0005829">
    <property type="term" value="C:cytosol"/>
    <property type="evidence" value="ECO:0007669"/>
    <property type="project" value="UniProtKB-ARBA"/>
</dbReference>
<dbReference type="Gene3D" id="2.30.30.190">
    <property type="entry name" value="CAP Gly-rich-like domain"/>
    <property type="match status" value="1"/>
</dbReference>
<proteinExistence type="inferred from homology"/>
<feature type="domain" description="CAP-Gly" evidence="6">
    <location>
        <begin position="541"/>
        <end position="583"/>
    </location>
</feature>
<dbReference type="GO" id="GO:0007021">
    <property type="term" value="P:tubulin complex assembly"/>
    <property type="evidence" value="ECO:0007669"/>
    <property type="project" value="InterPro"/>
</dbReference>
<dbReference type="PROSITE" id="PS50245">
    <property type="entry name" value="CAP_GLY_2"/>
    <property type="match status" value="1"/>
</dbReference>
<dbReference type="SUPFAM" id="SSF74924">
    <property type="entry name" value="Cap-Gly domain"/>
    <property type="match status" value="1"/>
</dbReference>
<dbReference type="EMBL" id="JACAZI010000007">
    <property type="protein sequence ID" value="KAF7357018.1"/>
    <property type="molecule type" value="Genomic_DNA"/>
</dbReference>
<comment type="similarity">
    <text evidence="4">Belongs to the TBCB family.</text>
</comment>
<dbReference type="PROSITE" id="PS00845">
    <property type="entry name" value="CAP_GLY_1"/>
    <property type="match status" value="1"/>
</dbReference>
<dbReference type="AlphaFoldDB" id="A0A8H6Y9S1"/>
<dbReference type="CDD" id="cd01789">
    <property type="entry name" value="Ubl_TBCB"/>
    <property type="match status" value="1"/>
</dbReference>
<evidence type="ECO:0000259" key="6">
    <source>
        <dbReference type="PROSITE" id="PS50245"/>
    </source>
</evidence>
<dbReference type="Pfam" id="PF14560">
    <property type="entry name" value="Ubiquitin_2"/>
    <property type="match status" value="1"/>
</dbReference>
<dbReference type="InterPro" id="IPR045172">
    <property type="entry name" value="TBCB_Ubl"/>
</dbReference>
<dbReference type="GO" id="GO:0005938">
    <property type="term" value="C:cell cortex"/>
    <property type="evidence" value="ECO:0007669"/>
    <property type="project" value="TreeGrafter"/>
</dbReference>
<accession>A0A8H6Y9S1</accession>
<evidence type="ECO:0000256" key="2">
    <source>
        <dbReference type="ARBA" id="ARBA00022490"/>
    </source>
</evidence>
<keyword evidence="8" id="KW-1185">Reference proteome</keyword>
<sequence>MQLVQLALALFLVLPGYYSAPAPRTDQGITAIPNTQVASYRPYTFFAGTGYCPANFTLTWTCGGMFNTLSSFSWPSFLGVLLFPANCLANPDFKPVASGGDGEFVQYCKRYYSVRIPVDLKISCVAGFVGYSPSLKRVIVAHEGTRLDAIVSMLTDISILQRTLDSALFPGIGSDVLVHCGFANEHAKTAMLILAAVKTTLDRYKATHVTFVGHSLVSLFVQIWLNDVVVLLIPRWCAGASGLGVSSPAPPLISEIQHGRLRLAEGAFSSYVGNRAFANYVDAHTSLTRINNQKDIIPIVPSRVPLPLLDYRHPEGEVHIQASGDELELTTGQENESELCTVGDVPNVLFGSIADHEGPYDGVDISCTEPMSGTLNVFVVSLDTQSERRIDPHITVEQLKNKLELITGVPVANQAISILTSLEDRTVVATLTDDARPLGFYGLRDWHVLKVDDTNPSISLTGQLTDVTQVDKFELSETEYAARTDTVLAYKQRNKVGRFAPKDETPKPAVEVNIDVGSRCEVESAEPGLSKRGTVRFVGPTTFGTGEGIWVGVEYDEPMGKNDGSVKGERYFSCRPNYGAFVRPDKVKVGDYPVEEIDLDEEM</sequence>
<dbReference type="FunFam" id="2.30.30.190:FF:000013">
    <property type="entry name" value="Tubulin-folding cofactor B"/>
    <property type="match status" value="1"/>
</dbReference>
<dbReference type="OrthoDB" id="5295208at2759"/>
<comment type="caution">
    <text evidence="7">The sequence shown here is derived from an EMBL/GenBank/DDBJ whole genome shotgun (WGS) entry which is preliminary data.</text>
</comment>
<comment type="subcellular location">
    <subcellularLocation>
        <location evidence="1">Cytoplasm</location>
    </subcellularLocation>
</comment>
<organism evidence="7 8">
    <name type="scientific">Mycena venus</name>
    <dbReference type="NCBI Taxonomy" id="2733690"/>
    <lineage>
        <taxon>Eukaryota</taxon>
        <taxon>Fungi</taxon>
        <taxon>Dikarya</taxon>
        <taxon>Basidiomycota</taxon>
        <taxon>Agaricomycotina</taxon>
        <taxon>Agaricomycetes</taxon>
        <taxon>Agaricomycetidae</taxon>
        <taxon>Agaricales</taxon>
        <taxon>Marasmiineae</taxon>
        <taxon>Mycenaceae</taxon>
        <taxon>Mycena</taxon>
    </lineage>
</organism>
<dbReference type="InterPro" id="IPR029071">
    <property type="entry name" value="Ubiquitin-like_domsf"/>
</dbReference>
<dbReference type="SMART" id="SM01052">
    <property type="entry name" value="CAP_GLY"/>
    <property type="match status" value="1"/>
</dbReference>
<protein>
    <submittedName>
        <fullName evidence="7">CAP-Gly domain-containing protein</fullName>
    </submittedName>
</protein>
<dbReference type="SUPFAM" id="SSF53474">
    <property type="entry name" value="alpha/beta-Hydrolases"/>
    <property type="match status" value="1"/>
</dbReference>
<keyword evidence="3" id="KW-0143">Chaperone</keyword>
<evidence type="ECO:0000313" key="8">
    <source>
        <dbReference type="Proteomes" id="UP000620124"/>
    </source>
</evidence>
<evidence type="ECO:0000256" key="5">
    <source>
        <dbReference type="SAM" id="SignalP"/>
    </source>
</evidence>
<dbReference type="CDD" id="cd00519">
    <property type="entry name" value="Lipase_3"/>
    <property type="match status" value="1"/>
</dbReference>
<dbReference type="GO" id="GO:0031122">
    <property type="term" value="P:cytoplasmic microtubule organization"/>
    <property type="evidence" value="ECO:0007669"/>
    <property type="project" value="TreeGrafter"/>
</dbReference>
<dbReference type="PANTHER" id="PTHR18916">
    <property type="entry name" value="DYNACTIN 1-RELATED MICROTUBULE-BINDING"/>
    <property type="match status" value="1"/>
</dbReference>
<dbReference type="PANTHER" id="PTHR18916:SF85">
    <property type="entry name" value="TUBULIN-FOLDING COFACTOR B"/>
    <property type="match status" value="1"/>
</dbReference>
<dbReference type="Gene3D" id="3.10.20.90">
    <property type="entry name" value="Phosphatidylinositol 3-kinase Catalytic Subunit, Chain A, domain 1"/>
    <property type="match status" value="1"/>
</dbReference>
<evidence type="ECO:0000313" key="7">
    <source>
        <dbReference type="EMBL" id="KAF7357018.1"/>
    </source>
</evidence>
<evidence type="ECO:0000256" key="1">
    <source>
        <dbReference type="ARBA" id="ARBA00004496"/>
    </source>
</evidence>
<dbReference type="InterPro" id="IPR036859">
    <property type="entry name" value="CAP-Gly_dom_sf"/>
</dbReference>
<dbReference type="Proteomes" id="UP000620124">
    <property type="component" value="Unassembled WGS sequence"/>
</dbReference>
<dbReference type="GO" id="GO:0007023">
    <property type="term" value="P:post-chaperonin tubulin folding pathway"/>
    <property type="evidence" value="ECO:0007669"/>
    <property type="project" value="InterPro"/>
</dbReference>
<keyword evidence="5" id="KW-0732">Signal</keyword>
<dbReference type="GO" id="GO:0005634">
    <property type="term" value="C:nucleus"/>
    <property type="evidence" value="ECO:0007669"/>
    <property type="project" value="TreeGrafter"/>
</dbReference>
<dbReference type="SUPFAM" id="SSF54236">
    <property type="entry name" value="Ubiquitin-like"/>
    <property type="match status" value="1"/>
</dbReference>
<evidence type="ECO:0000256" key="4">
    <source>
        <dbReference type="ARBA" id="ARBA00025779"/>
    </source>
</evidence>
<gene>
    <name evidence="7" type="ORF">MVEN_01038400</name>
</gene>
<feature type="chain" id="PRO_5034292822" evidence="5">
    <location>
        <begin position="20"/>
        <end position="603"/>
    </location>
</feature>
<dbReference type="Gene3D" id="3.40.50.1820">
    <property type="entry name" value="alpha/beta hydrolase"/>
    <property type="match status" value="2"/>
</dbReference>
<dbReference type="Pfam" id="PF01302">
    <property type="entry name" value="CAP_GLY"/>
    <property type="match status" value="1"/>
</dbReference>
<dbReference type="GO" id="GO:0035371">
    <property type="term" value="C:microtubule plus-end"/>
    <property type="evidence" value="ECO:0007669"/>
    <property type="project" value="TreeGrafter"/>
</dbReference>
<keyword evidence="2" id="KW-0963">Cytoplasm</keyword>
<evidence type="ECO:0000256" key="3">
    <source>
        <dbReference type="ARBA" id="ARBA00023186"/>
    </source>
</evidence>
<name>A0A8H6Y9S1_9AGAR</name>
<dbReference type="InterPro" id="IPR000938">
    <property type="entry name" value="CAP-Gly_domain"/>
</dbReference>
<dbReference type="GO" id="GO:0051010">
    <property type="term" value="F:microtubule plus-end binding"/>
    <property type="evidence" value="ECO:0007669"/>
    <property type="project" value="TreeGrafter"/>
</dbReference>